<dbReference type="PANTHER" id="PTHR46792:SF1">
    <property type="entry name" value="COILED-COIL DOMAIN-CONTAINING 80-LIKE 2"/>
    <property type="match status" value="1"/>
</dbReference>
<dbReference type="PANTHER" id="PTHR46792">
    <property type="entry name" value="COILED-COIL DOMAIN-CONTAINING PROTEIN 80"/>
    <property type="match status" value="1"/>
</dbReference>
<dbReference type="InterPro" id="IPR025232">
    <property type="entry name" value="DUF4174"/>
</dbReference>
<name>A0A8C4NGX4_EPTBU</name>
<dbReference type="Ensembl" id="ENSEBUT00000008109.1">
    <property type="protein sequence ID" value="ENSEBUP00000007622.1"/>
    <property type="gene ID" value="ENSEBUG00000004963.1"/>
</dbReference>
<dbReference type="Ensembl" id="ENSEBUT00000008086.1">
    <property type="protein sequence ID" value="ENSEBUP00000007600.1"/>
    <property type="gene ID" value="ENSEBUG00000004963.1"/>
</dbReference>
<sequence>MHLLRTFPARTWPGPVLALLDGGLLYPAKQCLGLWTTGAVSKPLSEGKTGWNKHHQLILQLGKSRRKLLEKLEQSLFGPQMKLNEKLKRRQISQFLISIAASQWRPMRQNGTQEYQVGESVDTRVAMKDSSKSRMKEVRKQRVRNSLQRFLGKIRNNRRLLILVAPTPADPRFQAQQDAVLERVCTLGKRRVSLLTVLGTPTPSHITLQHLPADGVSCCTGLPTLISPILAASIMKHYGLTAPRFSMLLTKLNLKPHGVYLEPLGPRKLVQELENTIFGPEKKQGGELCLPPWTAQRVGRFLSQVPLE</sequence>
<protein>
    <recommendedName>
        <fullName evidence="2">DUF4174 domain-containing protein</fullName>
    </recommendedName>
</protein>
<dbReference type="GO" id="GO:0030198">
    <property type="term" value="P:extracellular matrix organization"/>
    <property type="evidence" value="ECO:0007669"/>
    <property type="project" value="TreeGrafter"/>
</dbReference>
<dbReference type="GO" id="GO:0010811">
    <property type="term" value="P:positive regulation of cell-substrate adhesion"/>
    <property type="evidence" value="ECO:0007669"/>
    <property type="project" value="TreeGrafter"/>
</dbReference>
<evidence type="ECO:0000313" key="4">
    <source>
        <dbReference type="Proteomes" id="UP000694388"/>
    </source>
</evidence>
<proteinExistence type="predicted"/>
<accession>A0A8C4NGX4</accession>
<keyword evidence="1" id="KW-0732">Signal</keyword>
<organism evidence="3 4">
    <name type="scientific">Eptatretus burgeri</name>
    <name type="common">Inshore hagfish</name>
    <dbReference type="NCBI Taxonomy" id="7764"/>
    <lineage>
        <taxon>Eukaryota</taxon>
        <taxon>Metazoa</taxon>
        <taxon>Chordata</taxon>
        <taxon>Craniata</taxon>
        <taxon>Vertebrata</taxon>
        <taxon>Cyclostomata</taxon>
        <taxon>Myxini</taxon>
        <taxon>Myxiniformes</taxon>
        <taxon>Myxinidae</taxon>
        <taxon>Eptatretinae</taxon>
        <taxon>Eptatretus</taxon>
    </lineage>
</organism>
<dbReference type="GO" id="GO:0005604">
    <property type="term" value="C:basement membrane"/>
    <property type="evidence" value="ECO:0007669"/>
    <property type="project" value="TreeGrafter"/>
</dbReference>
<evidence type="ECO:0000256" key="1">
    <source>
        <dbReference type="ARBA" id="ARBA00022729"/>
    </source>
</evidence>
<feature type="domain" description="DUF4174" evidence="2">
    <location>
        <begin position="150"/>
        <end position="270"/>
    </location>
</feature>
<keyword evidence="4" id="KW-1185">Reference proteome</keyword>
<dbReference type="Pfam" id="PF13778">
    <property type="entry name" value="DUF4174"/>
    <property type="match status" value="1"/>
</dbReference>
<evidence type="ECO:0000313" key="3">
    <source>
        <dbReference type="Ensembl" id="ENSEBUP00000007600.1"/>
    </source>
</evidence>
<dbReference type="AlphaFoldDB" id="A0A8C4NGX4"/>
<evidence type="ECO:0000259" key="2">
    <source>
        <dbReference type="Pfam" id="PF13778"/>
    </source>
</evidence>
<reference evidence="3" key="1">
    <citation type="submission" date="2025-05" db="UniProtKB">
        <authorList>
            <consortium name="Ensembl"/>
        </authorList>
    </citation>
    <scope>IDENTIFICATION</scope>
</reference>
<dbReference type="Proteomes" id="UP000694388">
    <property type="component" value="Unplaced"/>
</dbReference>